<proteinExistence type="predicted"/>
<keyword evidence="1" id="KW-0732">Signal</keyword>
<dbReference type="GO" id="GO:0015288">
    <property type="term" value="F:porin activity"/>
    <property type="evidence" value="ECO:0007669"/>
    <property type="project" value="InterPro"/>
</dbReference>
<evidence type="ECO:0000256" key="1">
    <source>
        <dbReference type="SAM" id="SignalP"/>
    </source>
</evidence>
<dbReference type="EMBL" id="JACIET010000001">
    <property type="protein sequence ID" value="MBB4012852.1"/>
    <property type="molecule type" value="Genomic_DNA"/>
</dbReference>
<feature type="chain" id="PRO_5032270168" description="Porin domain-containing protein" evidence="1">
    <location>
        <begin position="31"/>
        <end position="422"/>
    </location>
</feature>
<organism evidence="3 4">
    <name type="scientific">Niveibacterium umoris</name>
    <dbReference type="NCBI Taxonomy" id="1193620"/>
    <lineage>
        <taxon>Bacteria</taxon>
        <taxon>Pseudomonadati</taxon>
        <taxon>Pseudomonadota</taxon>
        <taxon>Betaproteobacteria</taxon>
        <taxon>Rhodocyclales</taxon>
        <taxon>Rhodocyclaceae</taxon>
        <taxon>Niveibacterium</taxon>
    </lineage>
</organism>
<comment type="caution">
    <text evidence="3">The sequence shown here is derived from an EMBL/GenBank/DDBJ whole genome shotgun (WGS) entry which is preliminary data.</text>
</comment>
<feature type="signal peptide" evidence="1">
    <location>
        <begin position="1"/>
        <end position="30"/>
    </location>
</feature>
<dbReference type="Pfam" id="PF13609">
    <property type="entry name" value="Porin_4"/>
    <property type="match status" value="1"/>
</dbReference>
<dbReference type="Gene3D" id="2.40.160.10">
    <property type="entry name" value="Porin"/>
    <property type="match status" value="1"/>
</dbReference>
<dbReference type="RefSeq" id="WP_183634626.1">
    <property type="nucleotide sequence ID" value="NZ_BAABLE010000011.1"/>
</dbReference>
<keyword evidence="4" id="KW-1185">Reference proteome</keyword>
<gene>
    <name evidence="3" type="ORF">GGR36_002160</name>
</gene>
<dbReference type="AlphaFoldDB" id="A0A840BMH2"/>
<accession>A0A840BMH2</accession>
<name>A0A840BMH2_9RHOO</name>
<dbReference type="InterPro" id="IPR023614">
    <property type="entry name" value="Porin_dom_sf"/>
</dbReference>
<evidence type="ECO:0000259" key="2">
    <source>
        <dbReference type="Pfam" id="PF13609"/>
    </source>
</evidence>
<dbReference type="Proteomes" id="UP000561045">
    <property type="component" value="Unassembled WGS sequence"/>
</dbReference>
<reference evidence="3 4" key="1">
    <citation type="submission" date="2020-08" db="EMBL/GenBank/DDBJ databases">
        <title>Genomic Encyclopedia of Type Strains, Phase IV (KMG-IV): sequencing the most valuable type-strain genomes for metagenomic binning, comparative biology and taxonomic classification.</title>
        <authorList>
            <person name="Goeker M."/>
        </authorList>
    </citation>
    <scope>NUCLEOTIDE SEQUENCE [LARGE SCALE GENOMIC DNA]</scope>
    <source>
        <strain evidence="3 4">DSM 106739</strain>
    </source>
</reference>
<dbReference type="GO" id="GO:0016020">
    <property type="term" value="C:membrane"/>
    <property type="evidence" value="ECO:0007669"/>
    <property type="project" value="InterPro"/>
</dbReference>
<evidence type="ECO:0000313" key="3">
    <source>
        <dbReference type="EMBL" id="MBB4012852.1"/>
    </source>
</evidence>
<dbReference type="InterPro" id="IPR033900">
    <property type="entry name" value="Gram_neg_porin_domain"/>
</dbReference>
<dbReference type="SUPFAM" id="SSF56935">
    <property type="entry name" value="Porins"/>
    <property type="match status" value="1"/>
</dbReference>
<feature type="domain" description="Porin" evidence="2">
    <location>
        <begin position="18"/>
        <end position="328"/>
    </location>
</feature>
<sequence>MRTTLTTGRRQIVCAVAMALAGLAATTAHADISVSGDVQARVGTLTRSGDFAAGYDTTKTSVDGLFALFLSGTKDLKNGYNIGFNCNTVATTVSGANAAWQKNALPVQHNWDAFFAGQDNYAQNGHGGFSSYGDVNGDSKGPMCNDEVYGTLVTPYGRLQVGNIMNPMRLLYDLTTVDPVWGDQRGYYAMSDIRGNALRYGNSFGPVGVELQFQTESNANASGDNKSNGYAYTGVVTYDFGNGSLLGAGLLYSDGDFGDKYVTASAAKVNHMSYGLTGKTRLGPVNLAATYHYGYNRPKDFEQQYGSKNFIDEGDLTFKATYDIAGWSLQGYASFETMKWNTPASWGAKYTIVEGVGAGQTFNRLKTERVNLDFWALYNLGIGAQPYFRINTISKKYTTPDIATFEADTRATKFEAGWLMHF</sequence>
<protein>
    <recommendedName>
        <fullName evidence="2">Porin domain-containing protein</fullName>
    </recommendedName>
</protein>
<evidence type="ECO:0000313" key="4">
    <source>
        <dbReference type="Proteomes" id="UP000561045"/>
    </source>
</evidence>